<protein>
    <submittedName>
        <fullName evidence="1">Cytochrome P450</fullName>
    </submittedName>
</protein>
<proteinExistence type="predicted"/>
<keyword evidence="2" id="KW-1185">Reference proteome</keyword>
<name>A0ACC8EN86_9PEZI</name>
<dbReference type="Proteomes" id="UP000250078">
    <property type="component" value="Unassembled WGS sequence"/>
</dbReference>
<sequence length="531" mass="60340">MVALGVFLLLFVHYQTTKTFFFFVSRQQKFAKLPPLVPYWIPLLGSMPWGYLWNASKFVCSSKYAFQSCHPVRVRLMSQEFYILQGARNISTLFKQGSLSAFAVHGSLLRYVFSLPKSAAEIYYKDDSGEHEKPHEDSMIESHNRVDFLTRSSFLKFLTGPGLAPLSQRFERNITKHIVALAPSQSWTSVKDLMEVFQQDVTGAVIDAMCGTFLLKQHPRFLGDFWNIDRSIMDLFVRAPRFMAREAYRARDDALAAVKAWHAWAKNNFDPESIGPDGDDPYWGTKFFRNRQDMFLNMTGFDADAVASQELAFIWGANTNAIVSAFWVTLEVFKNHQILKDIREEVQACVRADVTEVTFDIPKLLKQPLLQAILSETLRLRVNGFLVRRPMRDTLKIHEWSIPKDRFCLTSSTPGHMDPNIWCKGAGEGHPVTEFWPGRFLKTNESTGVVEFTLKGTEGSWMPFGGGTHMCPGKVFAKHVICLTVALMVTKYDCVITADEKAMKMSTRNFGFGTLSPVGKVPAMIRKRDAK</sequence>
<reference evidence="1 2" key="1">
    <citation type="journal article" date="2016" name="Nat. Commun.">
        <title>Ectomycorrhizal ecology is imprinted in the genome of the dominant symbiotic fungus Cenococcum geophilum.</title>
        <authorList>
            <consortium name="DOE Joint Genome Institute"/>
            <person name="Peter M."/>
            <person name="Kohler A."/>
            <person name="Ohm R.A."/>
            <person name="Kuo A."/>
            <person name="Krutzmann J."/>
            <person name="Morin E."/>
            <person name="Arend M."/>
            <person name="Barry K.W."/>
            <person name="Binder M."/>
            <person name="Choi C."/>
            <person name="Clum A."/>
            <person name="Copeland A."/>
            <person name="Grisel N."/>
            <person name="Haridas S."/>
            <person name="Kipfer T."/>
            <person name="LaButti K."/>
            <person name="Lindquist E."/>
            <person name="Lipzen A."/>
            <person name="Maire R."/>
            <person name="Meier B."/>
            <person name="Mihaltcheva S."/>
            <person name="Molinier V."/>
            <person name="Murat C."/>
            <person name="Poggeler S."/>
            <person name="Quandt C.A."/>
            <person name="Sperisen C."/>
            <person name="Tritt A."/>
            <person name="Tisserant E."/>
            <person name="Crous P.W."/>
            <person name="Henrissat B."/>
            <person name="Nehls U."/>
            <person name="Egli S."/>
            <person name="Spatafora J.W."/>
            <person name="Grigoriev I.V."/>
            <person name="Martin F.M."/>
        </authorList>
    </citation>
    <scope>NUCLEOTIDE SEQUENCE [LARGE SCALE GENOMIC DNA]</scope>
    <source>
        <strain evidence="1 2">1.58</strain>
    </source>
</reference>
<gene>
    <name evidence="1" type="ORF">K441DRAFT_596588</name>
</gene>
<evidence type="ECO:0000313" key="2">
    <source>
        <dbReference type="Proteomes" id="UP000250078"/>
    </source>
</evidence>
<dbReference type="EMBL" id="KV748275">
    <property type="protein sequence ID" value="OCK87019.1"/>
    <property type="molecule type" value="Genomic_DNA"/>
</dbReference>
<evidence type="ECO:0000313" key="1">
    <source>
        <dbReference type="EMBL" id="OCK87019.1"/>
    </source>
</evidence>
<organism evidence="1 2">
    <name type="scientific">Cenococcum geophilum 1.58</name>
    <dbReference type="NCBI Taxonomy" id="794803"/>
    <lineage>
        <taxon>Eukaryota</taxon>
        <taxon>Fungi</taxon>
        <taxon>Dikarya</taxon>
        <taxon>Ascomycota</taxon>
        <taxon>Pezizomycotina</taxon>
        <taxon>Dothideomycetes</taxon>
        <taxon>Pleosporomycetidae</taxon>
        <taxon>Gloniales</taxon>
        <taxon>Gloniaceae</taxon>
        <taxon>Cenococcum</taxon>
    </lineage>
</organism>
<accession>A0ACC8EN86</accession>